<keyword evidence="4" id="KW-1185">Reference proteome</keyword>
<dbReference type="PANTHER" id="PTHR46268:SF6">
    <property type="entry name" value="UNIVERSAL STRESS PROTEIN UP12"/>
    <property type="match status" value="1"/>
</dbReference>
<organism evidence="3 4">
    <name type="scientific">Sanguibacter gelidistatuariae</name>
    <dbReference type="NCBI Taxonomy" id="1814289"/>
    <lineage>
        <taxon>Bacteria</taxon>
        <taxon>Bacillati</taxon>
        <taxon>Actinomycetota</taxon>
        <taxon>Actinomycetes</taxon>
        <taxon>Micrococcales</taxon>
        <taxon>Sanguibacteraceae</taxon>
        <taxon>Sanguibacter</taxon>
    </lineage>
</organism>
<proteinExistence type="inferred from homology"/>
<dbReference type="InterPro" id="IPR014729">
    <property type="entry name" value="Rossmann-like_a/b/a_fold"/>
</dbReference>
<dbReference type="OrthoDB" id="5419113at2"/>
<gene>
    <name evidence="3" type="ORF">SAMN05216410_2666</name>
</gene>
<dbReference type="EMBL" id="FMYH01000005">
    <property type="protein sequence ID" value="SDD02833.1"/>
    <property type="molecule type" value="Genomic_DNA"/>
</dbReference>
<dbReference type="RefSeq" id="WP_093183915.1">
    <property type="nucleotide sequence ID" value="NZ_FMYH01000005.1"/>
</dbReference>
<sequence length="137" mass="14449">MTVVVGYLATVEGRQGLAAAVEEARRRSTDLVVVVTEKAATPAPDAVEERDVELEVLARSAEQEGVTVDIRVLGERRDVAEDLIAVAEEVSADVIVIGLRRRSPVGKLILGSNAQRILLGSPCPVLAVKPDRAATAG</sequence>
<evidence type="ECO:0000256" key="1">
    <source>
        <dbReference type="ARBA" id="ARBA00008791"/>
    </source>
</evidence>
<dbReference type="SUPFAM" id="SSF52402">
    <property type="entry name" value="Adenine nucleotide alpha hydrolases-like"/>
    <property type="match status" value="1"/>
</dbReference>
<name>A0A1G6REM9_9MICO</name>
<dbReference type="PANTHER" id="PTHR46268">
    <property type="entry name" value="STRESS RESPONSE PROTEIN NHAX"/>
    <property type="match status" value="1"/>
</dbReference>
<dbReference type="Pfam" id="PF00582">
    <property type="entry name" value="Usp"/>
    <property type="match status" value="1"/>
</dbReference>
<reference evidence="3 4" key="1">
    <citation type="submission" date="2016-09" db="EMBL/GenBank/DDBJ databases">
        <authorList>
            <person name="Capua I."/>
            <person name="De Benedictis P."/>
            <person name="Joannis T."/>
            <person name="Lombin L.H."/>
            <person name="Cattoli G."/>
        </authorList>
    </citation>
    <scope>NUCLEOTIDE SEQUENCE [LARGE SCALE GENOMIC DNA]</scope>
    <source>
        <strain evidence="3 4">ISLP-3</strain>
    </source>
</reference>
<comment type="similarity">
    <text evidence="1">Belongs to the universal stress protein A family.</text>
</comment>
<dbReference type="STRING" id="1814289.SAMN05216410_2666"/>
<protein>
    <submittedName>
        <fullName evidence="3">Nucleotide-binding universal stress protein, UspA family</fullName>
    </submittedName>
</protein>
<evidence type="ECO:0000259" key="2">
    <source>
        <dbReference type="Pfam" id="PF00582"/>
    </source>
</evidence>
<dbReference type="PRINTS" id="PR01438">
    <property type="entry name" value="UNVRSLSTRESS"/>
</dbReference>
<dbReference type="InterPro" id="IPR006016">
    <property type="entry name" value="UspA"/>
</dbReference>
<dbReference type="Proteomes" id="UP000199039">
    <property type="component" value="Unassembled WGS sequence"/>
</dbReference>
<evidence type="ECO:0000313" key="3">
    <source>
        <dbReference type="EMBL" id="SDD02833.1"/>
    </source>
</evidence>
<dbReference type="AlphaFoldDB" id="A0A1G6REM9"/>
<evidence type="ECO:0000313" key="4">
    <source>
        <dbReference type="Proteomes" id="UP000199039"/>
    </source>
</evidence>
<dbReference type="CDD" id="cd00293">
    <property type="entry name" value="USP-like"/>
    <property type="match status" value="1"/>
</dbReference>
<feature type="domain" description="UspA" evidence="2">
    <location>
        <begin position="2"/>
        <end position="129"/>
    </location>
</feature>
<accession>A0A1G6REM9</accession>
<dbReference type="Gene3D" id="3.40.50.620">
    <property type="entry name" value="HUPs"/>
    <property type="match status" value="1"/>
</dbReference>
<dbReference type="InterPro" id="IPR006015">
    <property type="entry name" value="Universal_stress_UspA"/>
</dbReference>